<sequence length="137" mass="15478">MGICEEKTDLVIYEQFQNQVVDLILSYATLHLTHCIDFVELDSLAFDFLGFFTCICGDNSSSAAIIGPSRTLSSAVYVESKRVWVWTEIKQVMMATMERGWKTLVLGSKSHELADEWSRHVSATINTECNTKRFTGI</sequence>
<gene>
    <name evidence="1" type="ORF">C1H46_007410</name>
</gene>
<comment type="caution">
    <text evidence="1">The sequence shown here is derived from an EMBL/GenBank/DDBJ whole genome shotgun (WGS) entry which is preliminary data.</text>
</comment>
<accession>A0A540N946</accession>
<dbReference type="EMBL" id="VIEB01000093">
    <property type="protein sequence ID" value="TQE07020.1"/>
    <property type="molecule type" value="Genomic_DNA"/>
</dbReference>
<organism evidence="1 2">
    <name type="scientific">Malus baccata</name>
    <name type="common">Siberian crab apple</name>
    <name type="synonym">Pyrus baccata</name>
    <dbReference type="NCBI Taxonomy" id="106549"/>
    <lineage>
        <taxon>Eukaryota</taxon>
        <taxon>Viridiplantae</taxon>
        <taxon>Streptophyta</taxon>
        <taxon>Embryophyta</taxon>
        <taxon>Tracheophyta</taxon>
        <taxon>Spermatophyta</taxon>
        <taxon>Magnoliopsida</taxon>
        <taxon>eudicotyledons</taxon>
        <taxon>Gunneridae</taxon>
        <taxon>Pentapetalae</taxon>
        <taxon>rosids</taxon>
        <taxon>fabids</taxon>
        <taxon>Rosales</taxon>
        <taxon>Rosaceae</taxon>
        <taxon>Amygdaloideae</taxon>
        <taxon>Maleae</taxon>
        <taxon>Malus</taxon>
    </lineage>
</organism>
<dbReference type="Proteomes" id="UP000315295">
    <property type="component" value="Unassembled WGS sequence"/>
</dbReference>
<protein>
    <submittedName>
        <fullName evidence="1">Uncharacterized protein</fullName>
    </submittedName>
</protein>
<evidence type="ECO:0000313" key="2">
    <source>
        <dbReference type="Proteomes" id="UP000315295"/>
    </source>
</evidence>
<proteinExistence type="predicted"/>
<keyword evidence="2" id="KW-1185">Reference proteome</keyword>
<name>A0A540N946_MALBA</name>
<reference evidence="1 2" key="1">
    <citation type="journal article" date="2019" name="G3 (Bethesda)">
        <title>Sequencing of a Wild Apple (Malus baccata) Genome Unravels the Differences Between Cultivated and Wild Apple Species Regarding Disease Resistance and Cold Tolerance.</title>
        <authorList>
            <person name="Chen X."/>
        </authorList>
    </citation>
    <scope>NUCLEOTIDE SEQUENCE [LARGE SCALE GENOMIC DNA]</scope>
    <source>
        <strain evidence="2">cv. Shandingzi</strain>
        <tissue evidence="1">Leaves</tissue>
    </source>
</reference>
<dbReference type="AlphaFoldDB" id="A0A540N946"/>
<evidence type="ECO:0000313" key="1">
    <source>
        <dbReference type="EMBL" id="TQE07020.1"/>
    </source>
</evidence>
<dbReference type="STRING" id="106549.A0A540N946"/>